<accession>K1T9K7</accession>
<organism evidence="1">
    <name type="scientific">human gut metagenome</name>
    <dbReference type="NCBI Taxonomy" id="408170"/>
    <lineage>
        <taxon>unclassified sequences</taxon>
        <taxon>metagenomes</taxon>
        <taxon>organismal metagenomes</taxon>
    </lineage>
</organism>
<reference evidence="1" key="1">
    <citation type="journal article" date="2013" name="Environ. Microbiol.">
        <title>Microbiota from the distal guts of lean and obese adolescents exhibit partial functional redundancy besides clear differences in community structure.</title>
        <authorList>
            <person name="Ferrer M."/>
            <person name="Ruiz A."/>
            <person name="Lanza F."/>
            <person name="Haange S.B."/>
            <person name="Oberbach A."/>
            <person name="Till H."/>
            <person name="Bargiela R."/>
            <person name="Campoy C."/>
            <person name="Segura M.T."/>
            <person name="Richter M."/>
            <person name="von Bergen M."/>
            <person name="Seifert J."/>
            <person name="Suarez A."/>
        </authorList>
    </citation>
    <scope>NUCLEOTIDE SEQUENCE</scope>
</reference>
<protein>
    <submittedName>
        <fullName evidence="1">Periplasmic protein</fullName>
    </submittedName>
</protein>
<evidence type="ECO:0000313" key="1">
    <source>
        <dbReference type="EMBL" id="EKC66293.1"/>
    </source>
</evidence>
<dbReference type="EMBL" id="AJWY01006638">
    <property type="protein sequence ID" value="EKC66293.1"/>
    <property type="molecule type" value="Genomic_DNA"/>
</dbReference>
<dbReference type="AlphaFoldDB" id="K1T9K7"/>
<comment type="caution">
    <text evidence="1">The sequence shown here is derived from an EMBL/GenBank/DDBJ whole genome shotgun (WGS) entry which is preliminary data.</text>
</comment>
<dbReference type="Gene3D" id="3.40.50.1110">
    <property type="entry name" value="SGNH hydrolase"/>
    <property type="match status" value="1"/>
</dbReference>
<sequence>MCFLDSDTIVLPPPVKPIFVDTCKTGITCIEDYSDSTMRGMKHFYEALSKVKTMKRPVRIAYFGDSFIEADIFTADLREMLQQEFGGCGVGYVPVTSSISGYRPTVRHTFGGWSSHSSNDSVGFDKM</sequence>
<proteinExistence type="predicted"/>
<gene>
    <name evidence="1" type="ORF">LEA_09890</name>
</gene>
<feature type="non-terminal residue" evidence="1">
    <location>
        <position position="127"/>
    </location>
</feature>
<dbReference type="InterPro" id="IPR036514">
    <property type="entry name" value="SGNH_hydro_sf"/>
</dbReference>
<name>K1T9K7_9ZZZZ</name>